<proteinExistence type="inferred from homology"/>
<accession>A0A9X4MI50</accession>
<sequence length="323" mass="35635">MPLPRPLAIISHPHYLAHDTGGGEHPETPSRISSLLAKLKASPFREQLTFFEPRRAERHWLTTFHDEHYLFRLEESALSGKTYLDHPDNQLCFDSYEAALLSAGAGLTGIDLLEDKENLVFCAVRPPGHHAEANLALGFCFLNNCVLAARYWQQQYGRKRILILDFDAHHGNGIQSGFEEDPEVFYLSLHEHPTFSFPGSGYAEETGTGPGRGATLNIPLPPGADDQMVLNAITRRIEPALAAFGPERIIVAAGFDGHRADDMSGLAYSTALYGKLGEYLADWAQRYCQGKLLSILEGGYHLESLGESAASYLNALSNHSTEE</sequence>
<dbReference type="PANTHER" id="PTHR10625:SF10">
    <property type="entry name" value="HISTONE DEACETYLASE HDAC1"/>
    <property type="match status" value="1"/>
</dbReference>
<comment type="similarity">
    <text evidence="1">Belongs to the histone deacetylase family.</text>
</comment>
<dbReference type="Pfam" id="PF00850">
    <property type="entry name" value="Hist_deacetyl"/>
    <property type="match status" value="1"/>
</dbReference>
<dbReference type="CDD" id="cd09992">
    <property type="entry name" value="HDAC_classII"/>
    <property type="match status" value="1"/>
</dbReference>
<keyword evidence="4" id="KW-1185">Reference proteome</keyword>
<evidence type="ECO:0000313" key="4">
    <source>
        <dbReference type="Proteomes" id="UP001154240"/>
    </source>
</evidence>
<protein>
    <submittedName>
        <fullName evidence="3">Histone deacetylase</fullName>
    </submittedName>
</protein>
<dbReference type="GO" id="GO:0040029">
    <property type="term" value="P:epigenetic regulation of gene expression"/>
    <property type="evidence" value="ECO:0007669"/>
    <property type="project" value="TreeGrafter"/>
</dbReference>
<dbReference type="PANTHER" id="PTHR10625">
    <property type="entry name" value="HISTONE DEACETYLASE HDAC1-RELATED"/>
    <property type="match status" value="1"/>
</dbReference>
<dbReference type="InterPro" id="IPR037138">
    <property type="entry name" value="His_deacetylse_dom_sf"/>
</dbReference>
<dbReference type="AlphaFoldDB" id="A0A9X4MI50"/>
<evidence type="ECO:0000259" key="2">
    <source>
        <dbReference type="Pfam" id="PF00850"/>
    </source>
</evidence>
<feature type="domain" description="Histone deacetylase" evidence="2">
    <location>
        <begin position="25"/>
        <end position="316"/>
    </location>
</feature>
<dbReference type="PRINTS" id="PR01270">
    <property type="entry name" value="HDASUPER"/>
</dbReference>
<dbReference type="InterPro" id="IPR023801">
    <property type="entry name" value="His_deacetylse_dom"/>
</dbReference>
<dbReference type="InterPro" id="IPR023696">
    <property type="entry name" value="Ureohydrolase_dom_sf"/>
</dbReference>
<dbReference type="InterPro" id="IPR000286">
    <property type="entry name" value="HDACs"/>
</dbReference>
<organism evidence="3 4">
    <name type="scientific">Thiovibrio frasassiensis</name>
    <dbReference type="NCBI Taxonomy" id="2984131"/>
    <lineage>
        <taxon>Bacteria</taxon>
        <taxon>Pseudomonadati</taxon>
        <taxon>Thermodesulfobacteriota</taxon>
        <taxon>Desulfobulbia</taxon>
        <taxon>Desulfobulbales</taxon>
        <taxon>Thiovibrionaceae</taxon>
        <taxon>Thiovibrio</taxon>
    </lineage>
</organism>
<comment type="caution">
    <text evidence="3">The sequence shown here is derived from an EMBL/GenBank/DDBJ whole genome shotgun (WGS) entry which is preliminary data.</text>
</comment>
<evidence type="ECO:0000313" key="3">
    <source>
        <dbReference type="EMBL" id="MDG4476655.1"/>
    </source>
</evidence>
<dbReference type="Gene3D" id="3.40.800.20">
    <property type="entry name" value="Histone deacetylase domain"/>
    <property type="match status" value="1"/>
</dbReference>
<reference evidence="3" key="1">
    <citation type="journal article" date="2022" name="bioRxiv">
        <title>Thiovibrio frasassiensisgen. nov., sp. nov., an autotrophic, elemental sulfur disproportionating bacterium isolated from sulfidic karst sediment, and proposal of Thiovibrionaceae fam. nov.</title>
        <authorList>
            <person name="Aronson H."/>
            <person name="Thomas C."/>
            <person name="Bhattacharyya M."/>
            <person name="Eckstein S."/>
            <person name="Jensen S."/>
            <person name="Barco R."/>
            <person name="Macalady J."/>
            <person name="Amend J."/>
        </authorList>
    </citation>
    <scope>NUCLEOTIDE SEQUENCE</scope>
    <source>
        <strain evidence="3">RS19-109</strain>
    </source>
</reference>
<dbReference type="GO" id="GO:0004407">
    <property type="term" value="F:histone deacetylase activity"/>
    <property type="evidence" value="ECO:0007669"/>
    <property type="project" value="TreeGrafter"/>
</dbReference>
<dbReference type="EMBL" id="JAPHEH010000001">
    <property type="protein sequence ID" value="MDG4476655.1"/>
    <property type="molecule type" value="Genomic_DNA"/>
</dbReference>
<reference evidence="3" key="2">
    <citation type="submission" date="2022-10" db="EMBL/GenBank/DDBJ databases">
        <authorList>
            <person name="Aronson H.S."/>
        </authorList>
    </citation>
    <scope>NUCLEOTIDE SEQUENCE</scope>
    <source>
        <strain evidence="3">RS19-109</strain>
    </source>
</reference>
<gene>
    <name evidence="3" type="ORF">OLX77_10880</name>
</gene>
<dbReference type="Proteomes" id="UP001154240">
    <property type="component" value="Unassembled WGS sequence"/>
</dbReference>
<dbReference type="SUPFAM" id="SSF52768">
    <property type="entry name" value="Arginase/deacetylase"/>
    <property type="match status" value="1"/>
</dbReference>
<name>A0A9X4MI50_9BACT</name>
<evidence type="ECO:0000256" key="1">
    <source>
        <dbReference type="ARBA" id="ARBA00005947"/>
    </source>
</evidence>
<dbReference type="RefSeq" id="WP_307633621.1">
    <property type="nucleotide sequence ID" value="NZ_JAPHEH010000001.1"/>
</dbReference>